<name>A0A0H4PT59_9BACT</name>
<accession>A0A0H4PT59</accession>
<dbReference type="GO" id="GO:0004659">
    <property type="term" value="F:prenyltransferase activity"/>
    <property type="evidence" value="ECO:0007669"/>
    <property type="project" value="InterPro"/>
</dbReference>
<sequence length="328" mass="37194">MINDNKLEDIRISLEQHIKELELKGNPPELYDPITYLMGLGGKRIRPLLTLLAYGLYKEDYQKVLTPAAAIEVFHNFTLMHDDIMDNAPLRRGKATVHEKWDDNTAILSGDVMLVKAYDLFLSITPEYLKESLQLFSKTAAEVCEGQQMDMNFENREFVSEAEYLNMIRLKTAVLLGFSLQLGAVLAGASKEDSNHLYDFGVNIGVAFQLKDDLLDVYADKEKFGKQVGGDILANKKTYLLVKANELAEGSVNENLQKWINSTSFNPEEKVKAVTSIYDQLQIKEKTLELMDDYFERGFNQLSSLQVKNTAGLQLLQNLTHNLANREK</sequence>
<comment type="similarity">
    <text evidence="2 6">Belongs to the FPP/GGPP synthase family.</text>
</comment>
<comment type="cofactor">
    <cofactor evidence="1">
        <name>Mg(2+)</name>
        <dbReference type="ChEBI" id="CHEBI:18420"/>
    </cofactor>
</comment>
<dbReference type="SUPFAM" id="SSF48576">
    <property type="entry name" value="Terpenoid synthases"/>
    <property type="match status" value="1"/>
</dbReference>
<dbReference type="PATRIC" id="fig|320787.5.peg.2294"/>
<reference evidence="7 8" key="1">
    <citation type="submission" date="2015-07" db="EMBL/GenBank/DDBJ databases">
        <authorList>
            <person name="Kim K.M."/>
        </authorList>
    </citation>
    <scope>NUCLEOTIDE SEQUENCE [LARGE SCALE GENOMIC DNA]</scope>
    <source>
        <strain evidence="7 8">KCTC 12363</strain>
    </source>
</reference>
<dbReference type="Pfam" id="PF00348">
    <property type="entry name" value="polyprenyl_synt"/>
    <property type="match status" value="1"/>
</dbReference>
<dbReference type="OrthoDB" id="9805316at2"/>
<evidence type="ECO:0000313" key="7">
    <source>
        <dbReference type="EMBL" id="AKP51512.1"/>
    </source>
</evidence>
<proteinExistence type="inferred from homology"/>
<dbReference type="EMBL" id="CP012040">
    <property type="protein sequence ID" value="AKP51512.1"/>
    <property type="molecule type" value="Genomic_DNA"/>
</dbReference>
<keyword evidence="4" id="KW-0479">Metal-binding</keyword>
<keyword evidence="3 6" id="KW-0808">Transferase</keyword>
<keyword evidence="8" id="KW-1185">Reference proteome</keyword>
<evidence type="ECO:0000313" key="8">
    <source>
        <dbReference type="Proteomes" id="UP000036520"/>
    </source>
</evidence>
<protein>
    <submittedName>
        <fullName evidence="7">Dimethylallyltransferase</fullName>
    </submittedName>
</protein>
<dbReference type="KEGG" id="camu:CA2015_2089"/>
<dbReference type="SFLD" id="SFLDS00005">
    <property type="entry name" value="Isoprenoid_Synthase_Type_I"/>
    <property type="match status" value="1"/>
</dbReference>
<dbReference type="CDD" id="cd00685">
    <property type="entry name" value="Trans_IPPS_HT"/>
    <property type="match status" value="1"/>
</dbReference>
<dbReference type="PROSITE" id="PS00723">
    <property type="entry name" value="POLYPRENYL_SYNTHASE_1"/>
    <property type="match status" value="1"/>
</dbReference>
<evidence type="ECO:0000256" key="4">
    <source>
        <dbReference type="ARBA" id="ARBA00022723"/>
    </source>
</evidence>
<organism evidence="7 8">
    <name type="scientific">Cyclobacterium amurskyense</name>
    <dbReference type="NCBI Taxonomy" id="320787"/>
    <lineage>
        <taxon>Bacteria</taxon>
        <taxon>Pseudomonadati</taxon>
        <taxon>Bacteroidota</taxon>
        <taxon>Cytophagia</taxon>
        <taxon>Cytophagales</taxon>
        <taxon>Cyclobacteriaceae</taxon>
        <taxon>Cyclobacterium</taxon>
    </lineage>
</organism>
<evidence type="ECO:0000256" key="6">
    <source>
        <dbReference type="RuleBase" id="RU004466"/>
    </source>
</evidence>
<evidence type="ECO:0000256" key="3">
    <source>
        <dbReference type="ARBA" id="ARBA00022679"/>
    </source>
</evidence>
<dbReference type="InterPro" id="IPR033749">
    <property type="entry name" value="Polyprenyl_synt_CS"/>
</dbReference>
<evidence type="ECO:0000256" key="1">
    <source>
        <dbReference type="ARBA" id="ARBA00001946"/>
    </source>
</evidence>
<dbReference type="GO" id="GO:0008299">
    <property type="term" value="P:isoprenoid biosynthetic process"/>
    <property type="evidence" value="ECO:0007669"/>
    <property type="project" value="InterPro"/>
</dbReference>
<dbReference type="GO" id="GO:0046872">
    <property type="term" value="F:metal ion binding"/>
    <property type="evidence" value="ECO:0007669"/>
    <property type="project" value="UniProtKB-KW"/>
</dbReference>
<evidence type="ECO:0000256" key="5">
    <source>
        <dbReference type="ARBA" id="ARBA00022842"/>
    </source>
</evidence>
<dbReference type="PANTHER" id="PTHR12001:SF85">
    <property type="entry name" value="SHORT CHAIN ISOPRENYL DIPHOSPHATE SYNTHASE"/>
    <property type="match status" value="1"/>
</dbReference>
<dbReference type="InterPro" id="IPR000092">
    <property type="entry name" value="Polyprenyl_synt"/>
</dbReference>
<gene>
    <name evidence="7" type="ORF">CA2015_2089</name>
</gene>
<keyword evidence="5" id="KW-0460">Magnesium</keyword>
<dbReference type="PANTHER" id="PTHR12001">
    <property type="entry name" value="GERANYLGERANYL PYROPHOSPHATE SYNTHASE"/>
    <property type="match status" value="1"/>
</dbReference>
<dbReference type="SFLD" id="SFLDG01017">
    <property type="entry name" value="Polyprenyl_Transferase_Like"/>
    <property type="match status" value="1"/>
</dbReference>
<dbReference type="AlphaFoldDB" id="A0A0H4PT59"/>
<dbReference type="PROSITE" id="PS00444">
    <property type="entry name" value="POLYPRENYL_SYNTHASE_2"/>
    <property type="match status" value="1"/>
</dbReference>
<dbReference type="RefSeq" id="WP_048641838.1">
    <property type="nucleotide sequence ID" value="NZ_CAXBGM010000023.1"/>
</dbReference>
<evidence type="ECO:0000256" key="2">
    <source>
        <dbReference type="ARBA" id="ARBA00006706"/>
    </source>
</evidence>
<dbReference type="Proteomes" id="UP000036520">
    <property type="component" value="Chromosome"/>
</dbReference>
<dbReference type="Gene3D" id="1.10.600.10">
    <property type="entry name" value="Farnesyl Diphosphate Synthase"/>
    <property type="match status" value="1"/>
</dbReference>
<dbReference type="InterPro" id="IPR008949">
    <property type="entry name" value="Isoprenoid_synthase_dom_sf"/>
</dbReference>
<dbReference type="STRING" id="320787.CA2015_2089"/>